<keyword evidence="3" id="KW-0812">Transmembrane</keyword>
<dbReference type="PANTHER" id="PTHR10796">
    <property type="entry name" value="PATCHED-RELATED"/>
    <property type="match status" value="1"/>
</dbReference>
<dbReference type="InterPro" id="IPR003392">
    <property type="entry name" value="PTHD_SSD"/>
</dbReference>
<dbReference type="InterPro" id="IPR000731">
    <property type="entry name" value="SSD"/>
</dbReference>
<dbReference type="EMBL" id="HG994593">
    <property type="protein sequence ID" value="CAF2848607.1"/>
    <property type="molecule type" value="Genomic_DNA"/>
</dbReference>
<dbReference type="OrthoDB" id="6510177at2759"/>
<comment type="subcellular location">
    <subcellularLocation>
        <location evidence="1">Membrane</location>
        <topology evidence="1">Multi-pass membrane protein</topology>
    </subcellularLocation>
</comment>
<evidence type="ECO:0000256" key="1">
    <source>
        <dbReference type="ARBA" id="ARBA00004141"/>
    </source>
</evidence>
<dbReference type="Gene3D" id="1.20.1640.10">
    <property type="entry name" value="Multidrug efflux transporter AcrB transmembrane domain"/>
    <property type="match status" value="1"/>
</dbReference>
<gene>
    <name evidence="7" type="ORF">LSAA_5068</name>
</gene>
<evidence type="ECO:0000256" key="6">
    <source>
        <dbReference type="ARBA" id="ARBA00023180"/>
    </source>
</evidence>
<keyword evidence="6" id="KW-0325">Glycoprotein</keyword>
<dbReference type="GO" id="GO:0016020">
    <property type="term" value="C:membrane"/>
    <property type="evidence" value="ECO:0007669"/>
    <property type="project" value="UniProtKB-SubCell"/>
</dbReference>
<sequence length="427" mass="48867">MFIIVQCWYNILEQNKKECSTDQSIKTLEEMMAETMKDAGVTITITSLTDIFAFGIGGITILPGLRHFSITCAIGIAAYEDTSERENGKCFEFSFGNKLIRAFSRTIMHRTFQVIVIIISLILFSFGVWGAFSIRQEFDIKKFMPSSSYFVQWFEIKEKHSVSKGWQSNIYLGRIDPPLDIPKLNSVDEFLQDLLDSKDYIITKEVWWTDFKLYILRDKNVSHWRSTLFKNDSFLFRVHLSDFLYSSIGAQYKVNFRFDTPLRCNQPAPNINAMELSIDFKKFSSLQDHVKARKTIDNAIKAANFSTVSFSHSKIYSIWETEEIIDKLIKKYTIACVNIVLSIGLCVDYSIHIAHFFLCASGDAAERAASSVESIGIAIINGGTTTFMALILLIFSESHIFITFFKVFFFNCCIWTLPWNGSLANNT</sequence>
<evidence type="ECO:0000256" key="2">
    <source>
        <dbReference type="ARBA" id="ARBA00005585"/>
    </source>
</evidence>
<evidence type="ECO:0000256" key="3">
    <source>
        <dbReference type="ARBA" id="ARBA00022692"/>
    </source>
</evidence>
<reference evidence="7" key="1">
    <citation type="submission" date="2021-02" db="EMBL/GenBank/DDBJ databases">
        <authorList>
            <person name="Bekaert M."/>
        </authorList>
    </citation>
    <scope>NUCLEOTIDE SEQUENCE</scope>
    <source>
        <strain evidence="7">IoA-00</strain>
    </source>
</reference>
<dbReference type="AlphaFoldDB" id="A0A7R8CKF8"/>
<dbReference type="Pfam" id="PF02460">
    <property type="entry name" value="Patched"/>
    <property type="match status" value="1"/>
</dbReference>
<proteinExistence type="inferred from homology"/>
<dbReference type="InterPro" id="IPR051697">
    <property type="entry name" value="Patched_domain-protein"/>
</dbReference>
<name>A0A7R8CKF8_LEPSM</name>
<dbReference type="Proteomes" id="UP000675881">
    <property type="component" value="Chromosome 14"/>
</dbReference>
<dbReference type="PANTHER" id="PTHR10796:SF130">
    <property type="entry name" value="PATCHED DOMAIN-CONTAINING PROTEIN 3-LIKE PROTEIN"/>
    <property type="match status" value="1"/>
</dbReference>
<evidence type="ECO:0000256" key="5">
    <source>
        <dbReference type="ARBA" id="ARBA00023136"/>
    </source>
</evidence>
<evidence type="ECO:0000313" key="8">
    <source>
        <dbReference type="Proteomes" id="UP000675881"/>
    </source>
</evidence>
<dbReference type="SUPFAM" id="SSF82866">
    <property type="entry name" value="Multidrug efflux transporter AcrB transmembrane domain"/>
    <property type="match status" value="1"/>
</dbReference>
<comment type="similarity">
    <text evidence="2">Belongs to the patched family.</text>
</comment>
<evidence type="ECO:0000313" key="7">
    <source>
        <dbReference type="EMBL" id="CAF2848607.1"/>
    </source>
</evidence>
<accession>A0A7R8CKF8</accession>
<organism evidence="7 8">
    <name type="scientific">Lepeophtheirus salmonis</name>
    <name type="common">Salmon louse</name>
    <name type="synonym">Caligus salmonis</name>
    <dbReference type="NCBI Taxonomy" id="72036"/>
    <lineage>
        <taxon>Eukaryota</taxon>
        <taxon>Metazoa</taxon>
        <taxon>Ecdysozoa</taxon>
        <taxon>Arthropoda</taxon>
        <taxon>Crustacea</taxon>
        <taxon>Multicrustacea</taxon>
        <taxon>Hexanauplia</taxon>
        <taxon>Copepoda</taxon>
        <taxon>Siphonostomatoida</taxon>
        <taxon>Caligidae</taxon>
        <taxon>Lepeophtheirus</taxon>
    </lineage>
</organism>
<keyword evidence="8" id="KW-1185">Reference proteome</keyword>
<keyword evidence="5" id="KW-0472">Membrane</keyword>
<keyword evidence="4" id="KW-1133">Transmembrane helix</keyword>
<dbReference type="PROSITE" id="PS50156">
    <property type="entry name" value="SSD"/>
    <property type="match status" value="1"/>
</dbReference>
<evidence type="ECO:0000256" key="4">
    <source>
        <dbReference type="ARBA" id="ARBA00022989"/>
    </source>
</evidence>
<protein>
    <submittedName>
        <fullName evidence="7">NPC1</fullName>
    </submittedName>
</protein>